<gene>
    <name evidence="9" type="ORF">DP114_12220</name>
</gene>
<evidence type="ECO:0000256" key="1">
    <source>
        <dbReference type="ARBA" id="ARBA00008136"/>
    </source>
</evidence>
<evidence type="ECO:0000256" key="4">
    <source>
        <dbReference type="ARBA" id="ARBA00022801"/>
    </source>
</evidence>
<dbReference type="PANTHER" id="PTHR13604:SF0">
    <property type="entry name" value="ABASIC SITE PROCESSING PROTEIN HMCES"/>
    <property type="match status" value="1"/>
</dbReference>
<reference evidence="9 10" key="1">
    <citation type="submission" date="2018-06" db="EMBL/GenBank/DDBJ databases">
        <title>Comparative genomics of Brasilonema spp. strains.</title>
        <authorList>
            <person name="Alvarenga D.O."/>
            <person name="Fiore M.F."/>
            <person name="Varani A.M."/>
        </authorList>
    </citation>
    <scope>NUCLEOTIDE SEQUENCE [LARGE SCALE GENOMIC DNA]</scope>
    <source>
        <strain evidence="9 10">CENA114</strain>
    </source>
</reference>
<protein>
    <recommendedName>
        <fullName evidence="8">Abasic site processing protein</fullName>
        <ecNumber evidence="8">3.4.-.-</ecNumber>
    </recommendedName>
</protein>
<evidence type="ECO:0000256" key="3">
    <source>
        <dbReference type="ARBA" id="ARBA00022763"/>
    </source>
</evidence>
<dbReference type="SUPFAM" id="SSF143081">
    <property type="entry name" value="BB1717-like"/>
    <property type="match status" value="1"/>
</dbReference>
<dbReference type="RefSeq" id="WP_169264580.1">
    <property type="nucleotide sequence ID" value="NZ_CAWOXK010000001.1"/>
</dbReference>
<name>A0A856ME09_9CYAN</name>
<evidence type="ECO:0000256" key="6">
    <source>
        <dbReference type="ARBA" id="ARBA00023125"/>
    </source>
</evidence>
<keyword evidence="2 8" id="KW-0645">Protease</keyword>
<accession>A0A856ME09</accession>
<dbReference type="AlphaFoldDB" id="A0A856ME09"/>
<dbReference type="EMBL" id="CP030118">
    <property type="protein sequence ID" value="QDL08554.1"/>
    <property type="molecule type" value="Genomic_DNA"/>
</dbReference>
<dbReference type="Proteomes" id="UP000503129">
    <property type="component" value="Chromosome"/>
</dbReference>
<dbReference type="GO" id="GO:0003697">
    <property type="term" value="F:single-stranded DNA binding"/>
    <property type="evidence" value="ECO:0007669"/>
    <property type="project" value="InterPro"/>
</dbReference>
<keyword evidence="4 8" id="KW-0378">Hydrolase</keyword>
<dbReference type="GO" id="GO:0008233">
    <property type="term" value="F:peptidase activity"/>
    <property type="evidence" value="ECO:0007669"/>
    <property type="project" value="UniProtKB-KW"/>
</dbReference>
<evidence type="ECO:0000313" key="9">
    <source>
        <dbReference type="EMBL" id="QDL08554.1"/>
    </source>
</evidence>
<evidence type="ECO:0000313" key="10">
    <source>
        <dbReference type="Proteomes" id="UP000503129"/>
    </source>
</evidence>
<dbReference type="InterPro" id="IPR003738">
    <property type="entry name" value="SRAP"/>
</dbReference>
<keyword evidence="7" id="KW-0456">Lyase</keyword>
<dbReference type="InterPro" id="IPR036590">
    <property type="entry name" value="SRAP-like"/>
</dbReference>
<comment type="similarity">
    <text evidence="1 8">Belongs to the SOS response-associated peptidase family.</text>
</comment>
<evidence type="ECO:0000256" key="8">
    <source>
        <dbReference type="RuleBase" id="RU364100"/>
    </source>
</evidence>
<dbReference type="Pfam" id="PF02586">
    <property type="entry name" value="SRAP"/>
    <property type="match status" value="1"/>
</dbReference>
<dbReference type="GO" id="GO:0016829">
    <property type="term" value="F:lyase activity"/>
    <property type="evidence" value="ECO:0007669"/>
    <property type="project" value="UniProtKB-KW"/>
</dbReference>
<dbReference type="GO" id="GO:0006508">
    <property type="term" value="P:proteolysis"/>
    <property type="evidence" value="ECO:0007669"/>
    <property type="project" value="UniProtKB-KW"/>
</dbReference>
<organism evidence="9 10">
    <name type="scientific">Brasilonema sennae CENA114</name>
    <dbReference type="NCBI Taxonomy" id="415709"/>
    <lineage>
        <taxon>Bacteria</taxon>
        <taxon>Bacillati</taxon>
        <taxon>Cyanobacteriota</taxon>
        <taxon>Cyanophyceae</taxon>
        <taxon>Nostocales</taxon>
        <taxon>Scytonemataceae</taxon>
        <taxon>Brasilonema</taxon>
        <taxon>Bromeliae group (in: Brasilonema)</taxon>
    </lineage>
</organism>
<keyword evidence="10" id="KW-1185">Reference proteome</keyword>
<evidence type="ECO:0000256" key="2">
    <source>
        <dbReference type="ARBA" id="ARBA00022670"/>
    </source>
</evidence>
<evidence type="ECO:0000256" key="5">
    <source>
        <dbReference type="ARBA" id="ARBA00023124"/>
    </source>
</evidence>
<keyword evidence="6" id="KW-0238">DNA-binding</keyword>
<evidence type="ECO:0000256" key="7">
    <source>
        <dbReference type="ARBA" id="ARBA00023239"/>
    </source>
</evidence>
<keyword evidence="5" id="KW-0190">Covalent protein-DNA linkage</keyword>
<dbReference type="Gene3D" id="3.90.1680.10">
    <property type="entry name" value="SOS response associated peptidase-like"/>
    <property type="match status" value="1"/>
</dbReference>
<dbReference type="EC" id="3.4.-.-" evidence="8"/>
<proteinExistence type="inferred from homology"/>
<dbReference type="KEGG" id="bsen:DP114_12220"/>
<keyword evidence="3" id="KW-0227">DNA damage</keyword>
<dbReference type="GO" id="GO:0106300">
    <property type="term" value="P:protein-DNA covalent cross-linking repair"/>
    <property type="evidence" value="ECO:0007669"/>
    <property type="project" value="InterPro"/>
</dbReference>
<sequence>MCGRFTLIQTAEALYKTFHVEKLPDLEPQYNIAPTQMVGVVLYNQESEQREFQKLRWGLIPSWSKDLGIGVKLINARAETVAEKPAFRSAFKHRRCLVVADGFYEWQFQENQKQPYYFRLQQGKPFGFAGLWEQWQSPEGEEITSCTILTTEANELVQPIHQRMPVILQQQDYDVWLNPEVQTREALQQLLHPYPSEAMTAYPVSKVVNSPKQNISDCIKPL</sequence>
<dbReference type="PANTHER" id="PTHR13604">
    <property type="entry name" value="DC12-RELATED"/>
    <property type="match status" value="1"/>
</dbReference>